<dbReference type="Proteomes" id="UP000032266">
    <property type="component" value="Chromosome"/>
</dbReference>
<sequence>MKILELRFQNLNSLYGEWKIDFTDPEYVSNGIFALVGPTGAGKSTILDAICLALYGRTPRLGNITKSTNGIMSRQTSECYAEVVFETQTGVFRCKWTQRRARRKADGALQTPEHQIANAGNGQLLETKKSQVAAVIEACTGMDFDRFTRSILLAQGGFDTFLKADAEQKSKILEQITGTGIYTDISRMTHERQRQEQEKLTLLQAETKSIVILTPEKEMEIRQTLHDQQQKHSVVNRQLTEVRQAIGWWQGIETLRQELRSLMDEQQQLKAQIETFTPQQERLNRALKAATLDGQYATLTAERRNQADDQAALSSLQKRMPELEKMVKNREEAWRAAEQNTVAARTCLTEAMPLLNQVRALDQSLKDKANNLAEADEAIRGMLADINVHEQQRTEYQQRYDQSVQQLQQIEQYCADHCRDESLVNGLAGIEVQFADLLKQRGELQRLREQQQQTREQVEKYRRTQAQCQQQDDLSAQKLKEAQAALQTGKEKRDQLLAGRLLREHRAERDALQTQLILQNRIADLEEYRQSLEDGKPCPLCGATAHPYAEGNVPSSNDTEKRIAELQNLITQVEAQEEILEQLAQRVQQVAIEQRQAEQALVDARHHLSSAEKSLAEITDRLSRMQAGYDTQSQTVVAPLQTYGVTELGDDVGGLLQSLRKRAEEWQQHIKEKNRLENAMTELKSELKSIDVLMASQHQALQGQQQKREALKQQSHDIQTQRQQLFGNKQPDAEQISLQHAIDQAIAVEKNLGNEQHELQRQLTEANTRINSLSQTIEKRKLELQEAEASLLEALHQAGFMDENELAAARCSIDEREALTQQAKQLEERQVLLTDRKQDREARLAAEQAKQLTEQTPEQLQSRIQELEQNGQQLNERIASLAHQLRIHSEAQERFKTAQVDIQAQTTECERWNQLHSLIGSADGKKYRNFAQGLTFELLVSHANRQLEKMTDRYLLLRDSEQPLELNVLDNYQAGEVRSTRNLSGGESFIVSLALALGLSMMASRKVRVDSMFLDEGFGTLDEDTLDTALETLSGVQQGGKLIGVISHVPALKERIGTQIQVSPLSGGKSALNGPGCSHLFD</sequence>
<gene>
    <name evidence="3" type="ORF">YC6258_03198</name>
</gene>
<keyword evidence="1" id="KW-0175">Coiled coil</keyword>
<protein>
    <submittedName>
        <fullName evidence="3">ATPase involved in DNA repair</fullName>
    </submittedName>
</protein>
<dbReference type="EMBL" id="CP007142">
    <property type="protein sequence ID" value="AJQ95234.1"/>
    <property type="molecule type" value="Genomic_DNA"/>
</dbReference>
<dbReference type="SUPFAM" id="SSF52540">
    <property type="entry name" value="P-loop containing nucleoside triphosphate hydrolases"/>
    <property type="match status" value="1"/>
</dbReference>
<accession>A0A0C5VXY8</accession>
<keyword evidence="4" id="KW-1185">Reference proteome</keyword>
<evidence type="ECO:0000259" key="2">
    <source>
        <dbReference type="Pfam" id="PF13476"/>
    </source>
</evidence>
<dbReference type="OrthoDB" id="9795626at2"/>
<dbReference type="Pfam" id="PF13476">
    <property type="entry name" value="AAA_23"/>
    <property type="match status" value="1"/>
</dbReference>
<organism evidence="3 4">
    <name type="scientific">Gynuella sunshinyii YC6258</name>
    <dbReference type="NCBI Taxonomy" id="1445510"/>
    <lineage>
        <taxon>Bacteria</taxon>
        <taxon>Pseudomonadati</taxon>
        <taxon>Pseudomonadota</taxon>
        <taxon>Gammaproteobacteria</taxon>
        <taxon>Oceanospirillales</taxon>
        <taxon>Saccharospirillaceae</taxon>
        <taxon>Gynuella</taxon>
    </lineage>
</organism>
<feature type="domain" description="Rad50/SbcC-type AAA" evidence="2">
    <location>
        <begin position="6"/>
        <end position="209"/>
    </location>
</feature>
<evidence type="ECO:0000256" key="1">
    <source>
        <dbReference type="SAM" id="Coils"/>
    </source>
</evidence>
<dbReference type="Pfam" id="PF13558">
    <property type="entry name" value="SbcC_Walker_B"/>
    <property type="match status" value="1"/>
</dbReference>
<proteinExistence type="predicted"/>
<dbReference type="HOGENOM" id="CLU_004785_1_0_6"/>
<name>A0A0C5VXY8_9GAMM</name>
<feature type="coiled-coil region" evidence="1">
    <location>
        <begin position="358"/>
        <end position="406"/>
    </location>
</feature>
<dbReference type="GO" id="GO:0006302">
    <property type="term" value="P:double-strand break repair"/>
    <property type="evidence" value="ECO:0007669"/>
    <property type="project" value="InterPro"/>
</dbReference>
<evidence type="ECO:0000313" key="3">
    <source>
        <dbReference type="EMBL" id="AJQ95234.1"/>
    </source>
</evidence>
<dbReference type="GO" id="GO:0016887">
    <property type="term" value="F:ATP hydrolysis activity"/>
    <property type="evidence" value="ECO:0007669"/>
    <property type="project" value="InterPro"/>
</dbReference>
<dbReference type="InterPro" id="IPR038729">
    <property type="entry name" value="Rad50/SbcC_AAA"/>
</dbReference>
<dbReference type="KEGG" id="gsn:YC6258_03198"/>
<feature type="coiled-coil region" evidence="1">
    <location>
        <begin position="556"/>
        <end position="600"/>
    </location>
</feature>
<feature type="coiled-coil region" evidence="1">
    <location>
        <begin position="656"/>
        <end position="721"/>
    </location>
</feature>
<dbReference type="PANTHER" id="PTHR32114">
    <property type="entry name" value="ABC TRANSPORTER ABCH.3"/>
    <property type="match status" value="1"/>
</dbReference>
<dbReference type="PANTHER" id="PTHR32114:SF2">
    <property type="entry name" value="ABC TRANSPORTER ABCH.3"/>
    <property type="match status" value="1"/>
</dbReference>
<dbReference type="PATRIC" id="fig|1445510.3.peg.3161"/>
<dbReference type="InterPro" id="IPR027417">
    <property type="entry name" value="P-loop_NTPase"/>
</dbReference>
<reference evidence="3 4" key="1">
    <citation type="submission" date="2014-01" db="EMBL/GenBank/DDBJ databases">
        <title>Full genme sequencing of cellulolytic bacterium Gynuella sunshinyii YC6258T gen. nov., sp. nov.</title>
        <authorList>
            <person name="Khan H."/>
            <person name="Chung E.J."/>
            <person name="Chung Y.R."/>
        </authorList>
    </citation>
    <scope>NUCLEOTIDE SEQUENCE [LARGE SCALE GENOMIC DNA]</scope>
    <source>
        <strain evidence="3 4">YC6258</strain>
    </source>
</reference>
<dbReference type="STRING" id="1445510.YC6258_03198"/>
<feature type="coiled-coil region" evidence="1">
    <location>
        <begin position="749"/>
        <end position="884"/>
    </location>
</feature>
<dbReference type="Gene3D" id="3.40.50.300">
    <property type="entry name" value="P-loop containing nucleotide triphosphate hydrolases"/>
    <property type="match status" value="2"/>
</dbReference>
<dbReference type="AlphaFoldDB" id="A0A0C5VXY8"/>
<dbReference type="RefSeq" id="WP_044617574.1">
    <property type="nucleotide sequence ID" value="NZ_CP007142.1"/>
</dbReference>
<evidence type="ECO:0000313" key="4">
    <source>
        <dbReference type="Proteomes" id="UP000032266"/>
    </source>
</evidence>
<feature type="coiled-coil region" evidence="1">
    <location>
        <begin position="437"/>
        <end position="471"/>
    </location>
</feature>